<dbReference type="Pfam" id="PF00383">
    <property type="entry name" value="dCMP_cyt_deam_1"/>
    <property type="match status" value="1"/>
</dbReference>
<proteinExistence type="inferred from homology"/>
<dbReference type="Proteomes" id="UP000186218">
    <property type="component" value="Unassembled WGS sequence"/>
</dbReference>
<dbReference type="RefSeq" id="WP_076477775.1">
    <property type="nucleotide sequence ID" value="NZ_FTNT01000003.1"/>
</dbReference>
<evidence type="ECO:0000256" key="15">
    <source>
        <dbReference type="PIRSR" id="PIRSR006769-1"/>
    </source>
</evidence>
<feature type="binding site" evidence="16">
    <location>
        <position position="216"/>
    </location>
    <ligand>
        <name>substrate</name>
    </ligand>
</feature>
<dbReference type="NCBIfam" id="TIGR00326">
    <property type="entry name" value="eubact_ribD"/>
    <property type="match status" value="1"/>
</dbReference>
<dbReference type="Pfam" id="PF01872">
    <property type="entry name" value="RibD_C"/>
    <property type="match status" value="1"/>
</dbReference>
<dbReference type="InterPro" id="IPR016192">
    <property type="entry name" value="APOBEC/CMP_deaminase_Zn-bd"/>
</dbReference>
<evidence type="ECO:0000256" key="4">
    <source>
        <dbReference type="ARBA" id="ARBA00005259"/>
    </source>
</evidence>
<feature type="binding site" evidence="16">
    <location>
        <position position="274"/>
    </location>
    <ligand>
        <name>substrate</name>
    </ligand>
</feature>
<comment type="similarity">
    <text evidence="5 14">In the C-terminal section; belongs to the HTP reductase family.</text>
</comment>
<evidence type="ECO:0000256" key="7">
    <source>
        <dbReference type="ARBA" id="ARBA00022723"/>
    </source>
</evidence>
<evidence type="ECO:0000256" key="3">
    <source>
        <dbReference type="ARBA" id="ARBA00004910"/>
    </source>
</evidence>
<comment type="pathway">
    <text evidence="3 14">Cofactor biosynthesis; riboflavin biosynthesis; 5-amino-6-(D-ribitylamino)uracil from GTP: step 3/4.</text>
</comment>
<dbReference type="InterPro" id="IPR016193">
    <property type="entry name" value="Cytidine_deaminase-like"/>
</dbReference>
<dbReference type="EC" id="3.5.4.26" evidence="14"/>
<evidence type="ECO:0000256" key="12">
    <source>
        <dbReference type="ARBA" id="ARBA00049861"/>
    </source>
</evidence>
<keyword evidence="6 14" id="KW-0686">Riboflavin biosynthesis</keyword>
<dbReference type="InterPro" id="IPR050765">
    <property type="entry name" value="Riboflavin_Biosynth_HTPR"/>
</dbReference>
<dbReference type="InterPro" id="IPR002734">
    <property type="entry name" value="RibDG_C"/>
</dbReference>
<evidence type="ECO:0000256" key="11">
    <source>
        <dbReference type="ARBA" id="ARBA00023268"/>
    </source>
</evidence>
<keyword evidence="7 14" id="KW-0479">Metal-binding</keyword>
<dbReference type="STRING" id="1344003.SAMN05445060_1349"/>
<dbReference type="GO" id="GO:0008270">
    <property type="term" value="F:zinc ion binding"/>
    <property type="evidence" value="ECO:0007669"/>
    <property type="project" value="InterPro"/>
</dbReference>
<keyword evidence="10 14" id="KW-0560">Oxidoreductase</keyword>
<evidence type="ECO:0000256" key="5">
    <source>
        <dbReference type="ARBA" id="ARBA00007417"/>
    </source>
</evidence>
<accession>A0A1N7EIG3</accession>
<dbReference type="GO" id="GO:0008835">
    <property type="term" value="F:diaminohydroxyphosphoribosylaminopyrimidine deaminase activity"/>
    <property type="evidence" value="ECO:0007669"/>
    <property type="project" value="UniProtKB-EC"/>
</dbReference>
<feature type="binding site" evidence="17">
    <location>
        <position position="93"/>
    </location>
    <ligand>
        <name>Zn(2+)</name>
        <dbReference type="ChEBI" id="CHEBI:29105"/>
        <note>catalytic</note>
    </ligand>
</feature>
<dbReference type="PANTHER" id="PTHR38011:SF7">
    <property type="entry name" value="2,5-DIAMINO-6-RIBOSYLAMINO-4(3H)-PYRIMIDINONE 5'-PHOSPHATE REDUCTASE"/>
    <property type="match status" value="1"/>
</dbReference>
<dbReference type="EC" id="1.1.1.193" evidence="14"/>
<evidence type="ECO:0000256" key="17">
    <source>
        <dbReference type="PIRSR" id="PIRSR006769-3"/>
    </source>
</evidence>
<feature type="binding site" evidence="16">
    <location>
        <position position="209"/>
    </location>
    <ligand>
        <name>NADP(+)</name>
        <dbReference type="ChEBI" id="CHEBI:58349"/>
    </ligand>
</feature>
<dbReference type="PANTHER" id="PTHR38011">
    <property type="entry name" value="DIHYDROFOLATE REDUCTASE FAMILY PROTEIN (AFU_ORTHOLOGUE AFUA_8G06820)"/>
    <property type="match status" value="1"/>
</dbReference>
<keyword evidence="14" id="KW-0378">Hydrolase</keyword>
<feature type="binding site" evidence="16">
    <location>
        <position position="213"/>
    </location>
    <ligand>
        <name>substrate</name>
    </ligand>
</feature>
<dbReference type="SUPFAM" id="SSF53927">
    <property type="entry name" value="Cytidine deaminase-like"/>
    <property type="match status" value="1"/>
</dbReference>
<keyword evidence="8 14" id="KW-0862">Zinc</keyword>
<organism evidence="19 20">
    <name type="scientific">Williamsia sterculiae</name>
    <dbReference type="NCBI Taxonomy" id="1344003"/>
    <lineage>
        <taxon>Bacteria</taxon>
        <taxon>Bacillati</taxon>
        <taxon>Actinomycetota</taxon>
        <taxon>Actinomycetes</taxon>
        <taxon>Mycobacteriales</taxon>
        <taxon>Nocardiaceae</taxon>
        <taxon>Williamsia</taxon>
    </lineage>
</organism>
<comment type="catalytic activity">
    <reaction evidence="12 14">
        <text>5-amino-6-(5-phospho-D-ribitylamino)uracil + NADP(+) = 5-amino-6-(5-phospho-D-ribosylamino)uracil + NADPH + H(+)</text>
        <dbReference type="Rhea" id="RHEA:17845"/>
        <dbReference type="ChEBI" id="CHEBI:15378"/>
        <dbReference type="ChEBI" id="CHEBI:57783"/>
        <dbReference type="ChEBI" id="CHEBI:58349"/>
        <dbReference type="ChEBI" id="CHEBI:58421"/>
        <dbReference type="ChEBI" id="CHEBI:58453"/>
        <dbReference type="EC" id="1.1.1.193"/>
    </reaction>
</comment>
<evidence type="ECO:0000256" key="14">
    <source>
        <dbReference type="PIRNR" id="PIRNR006769"/>
    </source>
</evidence>
<dbReference type="UniPathway" id="UPA00275">
    <property type="reaction ID" value="UER00401"/>
</dbReference>
<evidence type="ECO:0000256" key="9">
    <source>
        <dbReference type="ARBA" id="ARBA00022857"/>
    </source>
</evidence>
<keyword evidence="20" id="KW-1185">Reference proteome</keyword>
<comment type="catalytic activity">
    <reaction evidence="13 14">
        <text>2,5-diamino-6-hydroxy-4-(5-phosphoribosylamino)-pyrimidine + H2O + H(+) = 5-amino-6-(5-phospho-D-ribosylamino)uracil + NH4(+)</text>
        <dbReference type="Rhea" id="RHEA:21868"/>
        <dbReference type="ChEBI" id="CHEBI:15377"/>
        <dbReference type="ChEBI" id="CHEBI:15378"/>
        <dbReference type="ChEBI" id="CHEBI:28938"/>
        <dbReference type="ChEBI" id="CHEBI:58453"/>
        <dbReference type="ChEBI" id="CHEBI:58614"/>
        <dbReference type="EC" id="3.5.4.26"/>
    </reaction>
</comment>
<dbReference type="SUPFAM" id="SSF53597">
    <property type="entry name" value="Dihydrofolate reductase-like"/>
    <property type="match status" value="1"/>
</dbReference>
<protein>
    <recommendedName>
        <fullName evidence="14">Riboflavin biosynthesis protein RibD</fullName>
    </recommendedName>
    <domain>
        <recommendedName>
            <fullName evidence="14">Diaminohydroxyphosphoribosylaminopyrimidine deaminase</fullName>
            <shortName evidence="14">DRAP deaminase</shortName>
            <ecNumber evidence="14">3.5.4.26</ecNumber>
        </recommendedName>
        <alternativeName>
            <fullName evidence="14">Riboflavin-specific deaminase</fullName>
        </alternativeName>
    </domain>
    <domain>
        <recommendedName>
            <fullName evidence="14">5-amino-6-(5-phosphoribosylamino)uracil reductase</fullName>
            <ecNumber evidence="14">1.1.1.193</ecNumber>
        </recommendedName>
        <alternativeName>
            <fullName evidence="14">HTP reductase</fullName>
        </alternativeName>
    </domain>
</protein>
<sequence>MTGAGAAPPAIVSAMRAAIAESRTVLGTTAPNPPVGAAIVDPDGRIVGLGATRPPGGAHAEVMALAAAGERARGATAVVTLEPCDHIGRTGPCSRALIAAGVTTVYYAVADPSPQAAGGADTLRAGGVRAHAGLLADEVRAGPLAGWLFRLRHDRPRVTAKIAATVDGRVAAPDGSSRWITGPAAREHAHRIRAELDAIVVGTGTVLRDDPALTARSADGTLLPHQPTRVVLGDRHLPPDARILGPEARTVLVSGHDVTAVLDALPDAADVLIEGGPTVVGAFLTAGLVDRVHAYLAPMTLGSGFAAVSAPAVTTLTDGWRMRRTGLLELDEDILLTLEPTR</sequence>
<feature type="binding site" evidence="17">
    <location>
        <position position="84"/>
    </location>
    <ligand>
        <name>Zn(2+)</name>
        <dbReference type="ChEBI" id="CHEBI:29105"/>
        <note>catalytic</note>
    </ligand>
</feature>
<evidence type="ECO:0000313" key="19">
    <source>
        <dbReference type="EMBL" id="SIR87870.1"/>
    </source>
</evidence>
<gene>
    <name evidence="19" type="ORF">SAMN05445060_1349</name>
</gene>
<comment type="function">
    <text evidence="1 14">Converts 2,5-diamino-6-(ribosylamino)-4(3h)-pyrimidinone 5'-phosphate into 5-amino-6-(ribosylamino)-2,4(1h,3h)-pyrimidinedione 5'-phosphate.</text>
</comment>
<feature type="binding site" evidence="16">
    <location>
        <position position="163"/>
    </location>
    <ligand>
        <name>NADP(+)</name>
        <dbReference type="ChEBI" id="CHEBI:58349"/>
    </ligand>
</feature>
<dbReference type="InterPro" id="IPR024072">
    <property type="entry name" value="DHFR-like_dom_sf"/>
</dbReference>
<evidence type="ECO:0000313" key="20">
    <source>
        <dbReference type="Proteomes" id="UP000186218"/>
    </source>
</evidence>
<dbReference type="Gene3D" id="3.40.140.10">
    <property type="entry name" value="Cytidine Deaminase, domain 2"/>
    <property type="match status" value="1"/>
</dbReference>
<feature type="binding site" evidence="16">
    <location>
        <position position="193"/>
    </location>
    <ligand>
        <name>substrate</name>
    </ligand>
</feature>
<feature type="binding site" evidence="16">
    <location>
        <position position="205"/>
    </location>
    <ligand>
        <name>NADP(+)</name>
        <dbReference type="ChEBI" id="CHEBI:58349"/>
    </ligand>
</feature>
<feature type="binding site" evidence="16">
    <location>
        <begin position="276"/>
        <end position="282"/>
    </location>
    <ligand>
        <name>NADP(+)</name>
        <dbReference type="ChEBI" id="CHEBI:58349"/>
    </ligand>
</feature>
<dbReference type="InterPro" id="IPR004794">
    <property type="entry name" value="Eubact_RibD"/>
</dbReference>
<dbReference type="GO" id="GO:0009231">
    <property type="term" value="P:riboflavin biosynthetic process"/>
    <property type="evidence" value="ECO:0007669"/>
    <property type="project" value="UniProtKB-UniPathway"/>
</dbReference>
<evidence type="ECO:0000256" key="6">
    <source>
        <dbReference type="ARBA" id="ARBA00022619"/>
    </source>
</evidence>
<comment type="cofactor">
    <cofactor evidence="14 17">
        <name>Zn(2+)</name>
        <dbReference type="ChEBI" id="CHEBI:29105"/>
    </cofactor>
    <text evidence="14 17">Binds 1 zinc ion.</text>
</comment>
<evidence type="ECO:0000256" key="8">
    <source>
        <dbReference type="ARBA" id="ARBA00022833"/>
    </source>
</evidence>
<name>A0A1N7EIG3_9NOCA</name>
<keyword evidence="9 14" id="KW-0521">NADP</keyword>
<evidence type="ECO:0000259" key="18">
    <source>
        <dbReference type="PROSITE" id="PS51747"/>
    </source>
</evidence>
<dbReference type="GO" id="GO:0008703">
    <property type="term" value="F:5-amino-6-(5-phosphoribosylamino)uracil reductase activity"/>
    <property type="evidence" value="ECO:0007669"/>
    <property type="project" value="UniProtKB-EC"/>
</dbReference>
<feature type="binding site" evidence="16">
    <location>
        <position position="177"/>
    </location>
    <ligand>
        <name>substrate</name>
    </ligand>
</feature>
<feature type="binding site" evidence="16">
    <location>
        <position position="179"/>
    </location>
    <ligand>
        <name>NADP(+)</name>
        <dbReference type="ChEBI" id="CHEBI:58349"/>
    </ligand>
</feature>
<dbReference type="Gene3D" id="3.40.430.10">
    <property type="entry name" value="Dihydrofolate Reductase, subunit A"/>
    <property type="match status" value="1"/>
</dbReference>
<evidence type="ECO:0000256" key="2">
    <source>
        <dbReference type="ARBA" id="ARBA00004882"/>
    </source>
</evidence>
<dbReference type="CDD" id="cd01284">
    <property type="entry name" value="Riboflavin_deaminase-reductase"/>
    <property type="match status" value="1"/>
</dbReference>
<dbReference type="PIRSF" id="PIRSF006769">
    <property type="entry name" value="RibD"/>
    <property type="match status" value="1"/>
</dbReference>
<comment type="similarity">
    <text evidence="4 14">In the N-terminal section; belongs to the cytidine and deoxycytidylate deaminase family.</text>
</comment>
<feature type="binding site" evidence="17">
    <location>
        <position position="59"/>
    </location>
    <ligand>
        <name>Zn(2+)</name>
        <dbReference type="ChEBI" id="CHEBI:29105"/>
        <note>catalytic</note>
    </ligand>
</feature>
<dbReference type="PROSITE" id="PS00903">
    <property type="entry name" value="CYT_DCMP_DEAMINASES_1"/>
    <property type="match status" value="1"/>
</dbReference>
<keyword evidence="11" id="KW-0511">Multifunctional enzyme</keyword>
<evidence type="ECO:0000256" key="1">
    <source>
        <dbReference type="ARBA" id="ARBA00002151"/>
    </source>
</evidence>
<comment type="pathway">
    <text evidence="2 14">Cofactor biosynthesis; riboflavin biosynthesis; 5-amino-6-(D-ribitylamino)uracil from GTP: step 2/4.</text>
</comment>
<evidence type="ECO:0000256" key="10">
    <source>
        <dbReference type="ARBA" id="ARBA00023002"/>
    </source>
</evidence>
<dbReference type="InterPro" id="IPR002125">
    <property type="entry name" value="CMP_dCMP_dom"/>
</dbReference>
<evidence type="ECO:0000256" key="13">
    <source>
        <dbReference type="ARBA" id="ARBA00049886"/>
    </source>
</evidence>
<dbReference type="PROSITE" id="PS51747">
    <property type="entry name" value="CYT_DCMP_DEAMINASES_2"/>
    <property type="match status" value="1"/>
</dbReference>
<evidence type="ECO:0000256" key="16">
    <source>
        <dbReference type="PIRSR" id="PIRSR006769-2"/>
    </source>
</evidence>
<reference evidence="19 20" key="1">
    <citation type="submission" date="2017-01" db="EMBL/GenBank/DDBJ databases">
        <authorList>
            <person name="Mah S.A."/>
            <person name="Swanson W.J."/>
            <person name="Moy G.W."/>
            <person name="Vacquier V.D."/>
        </authorList>
    </citation>
    <scope>NUCLEOTIDE SEQUENCE [LARGE SCALE GENOMIC DNA]</scope>
    <source>
        <strain evidence="19 20">CPCC 203464</strain>
    </source>
</reference>
<feature type="active site" description="Proton donor" evidence="15">
    <location>
        <position position="61"/>
    </location>
</feature>
<dbReference type="AlphaFoldDB" id="A0A1N7EIG3"/>
<feature type="domain" description="CMP/dCMP-type deaminase" evidence="18">
    <location>
        <begin position="9"/>
        <end position="121"/>
    </location>
</feature>
<dbReference type="EMBL" id="FTNT01000003">
    <property type="protein sequence ID" value="SIR87870.1"/>
    <property type="molecule type" value="Genomic_DNA"/>
</dbReference>